<evidence type="ECO:0000313" key="4">
    <source>
        <dbReference type="Proteomes" id="UP000295678"/>
    </source>
</evidence>
<dbReference type="Proteomes" id="UP000295678">
    <property type="component" value="Unassembled WGS sequence"/>
</dbReference>
<evidence type="ECO:0000259" key="2">
    <source>
        <dbReference type="Pfam" id="PF04773"/>
    </source>
</evidence>
<name>A0A4R3MII9_9HYPH</name>
<dbReference type="EMBL" id="SMAK01000001">
    <property type="protein sequence ID" value="TCT13442.1"/>
    <property type="molecule type" value="Genomic_DNA"/>
</dbReference>
<accession>A0A4R3MII9</accession>
<feature type="signal peptide" evidence="1">
    <location>
        <begin position="1"/>
        <end position="22"/>
    </location>
</feature>
<comment type="caution">
    <text evidence="3">The sequence shown here is derived from an EMBL/GenBank/DDBJ whole genome shotgun (WGS) entry which is preliminary data.</text>
</comment>
<dbReference type="RefSeq" id="WP_132804831.1">
    <property type="nucleotide sequence ID" value="NZ_SMAK01000001.1"/>
</dbReference>
<evidence type="ECO:0000313" key="3">
    <source>
        <dbReference type="EMBL" id="TCT13442.1"/>
    </source>
</evidence>
<feature type="chain" id="PRO_5020652717" evidence="1">
    <location>
        <begin position="23"/>
        <end position="213"/>
    </location>
</feature>
<keyword evidence="4" id="KW-1185">Reference proteome</keyword>
<dbReference type="PANTHER" id="PTHR38731">
    <property type="entry name" value="LIPL45-RELATED LIPOPROTEIN-RELATED"/>
    <property type="match status" value="1"/>
</dbReference>
<dbReference type="PROSITE" id="PS51257">
    <property type="entry name" value="PROKAR_LIPOPROTEIN"/>
    <property type="match status" value="1"/>
</dbReference>
<proteinExistence type="predicted"/>
<keyword evidence="1" id="KW-0732">Signal</keyword>
<dbReference type="AlphaFoldDB" id="A0A4R3MII9"/>
<dbReference type="Gene3D" id="2.60.120.1440">
    <property type="match status" value="1"/>
</dbReference>
<dbReference type="InterPro" id="IPR006860">
    <property type="entry name" value="FecR"/>
</dbReference>
<dbReference type="OrthoDB" id="6038785at2"/>
<sequence>MRRPIATSLVAAGLMAGSCASAAAVTVGTIVRVQGEVEIVQAGTIAPAFVGQAVDSAANIRSGADGKVLVELVDGSTVTLAADTAVSMAELVPASPDGFLSGIIDLVSGAVRVLAAPSPEARRLEVRTGMGVAAVRSTRFFVEASPAGMAVFVWAGRVAVSPASAAMTVELTEGEGIDIKPSPGNSAVLIMPDAPTKWSAPRIASIDERTNMQ</sequence>
<reference evidence="3 4" key="1">
    <citation type="submission" date="2019-03" db="EMBL/GenBank/DDBJ databases">
        <title>Genomic Encyclopedia of Type Strains, Phase IV (KMG-IV): sequencing the most valuable type-strain genomes for metagenomic binning, comparative biology and taxonomic classification.</title>
        <authorList>
            <person name="Goeker M."/>
        </authorList>
    </citation>
    <scope>NUCLEOTIDE SEQUENCE [LARGE SCALE GENOMIC DNA]</scope>
    <source>
        <strain evidence="3 4">DSM 19345</strain>
    </source>
</reference>
<feature type="domain" description="FecR protein" evidence="2">
    <location>
        <begin position="59"/>
        <end position="158"/>
    </location>
</feature>
<organism evidence="3 4">
    <name type="scientific">Tepidamorphus gemmatus</name>
    <dbReference type="NCBI Taxonomy" id="747076"/>
    <lineage>
        <taxon>Bacteria</taxon>
        <taxon>Pseudomonadati</taxon>
        <taxon>Pseudomonadota</taxon>
        <taxon>Alphaproteobacteria</taxon>
        <taxon>Hyphomicrobiales</taxon>
        <taxon>Tepidamorphaceae</taxon>
        <taxon>Tepidamorphus</taxon>
    </lineage>
</organism>
<evidence type="ECO:0000256" key="1">
    <source>
        <dbReference type="SAM" id="SignalP"/>
    </source>
</evidence>
<dbReference type="Pfam" id="PF04773">
    <property type="entry name" value="FecR"/>
    <property type="match status" value="1"/>
</dbReference>
<gene>
    <name evidence="3" type="ORF">EDC22_101309</name>
</gene>
<protein>
    <submittedName>
        <fullName evidence="3">FecR family protein</fullName>
    </submittedName>
</protein>